<feature type="region of interest" description="Disordered" evidence="1">
    <location>
        <begin position="407"/>
        <end position="573"/>
    </location>
</feature>
<organism evidence="2 3">
    <name type="scientific">Eumeta variegata</name>
    <name type="common">Bagworm moth</name>
    <name type="synonym">Eumeta japonica</name>
    <dbReference type="NCBI Taxonomy" id="151549"/>
    <lineage>
        <taxon>Eukaryota</taxon>
        <taxon>Metazoa</taxon>
        <taxon>Ecdysozoa</taxon>
        <taxon>Arthropoda</taxon>
        <taxon>Hexapoda</taxon>
        <taxon>Insecta</taxon>
        <taxon>Pterygota</taxon>
        <taxon>Neoptera</taxon>
        <taxon>Endopterygota</taxon>
        <taxon>Lepidoptera</taxon>
        <taxon>Glossata</taxon>
        <taxon>Ditrysia</taxon>
        <taxon>Tineoidea</taxon>
        <taxon>Psychidae</taxon>
        <taxon>Oiketicinae</taxon>
        <taxon>Eumeta</taxon>
    </lineage>
</organism>
<dbReference type="EMBL" id="BGZK01000455">
    <property type="protein sequence ID" value="GBP44572.1"/>
    <property type="molecule type" value="Genomic_DNA"/>
</dbReference>
<sequence>MATKTKSERTTQLPARQRNIRIVSRALLQSYLYLAVHRWPCTQWAPHGAYSFHAPAFHVPPKNAGPSIPVQRENIVIHKQNGYLKDSYGNHFVESPQSVAYKTMFPQQFVPLQELPSHLAQPLLAASPGLHFKETVPHFSYGSPVRVSQYYQAPAHFSAPAFSFKGPDHSHPAAYAEKTLRVSAPAQERYVQAVPSAAQEPSNHQVVYSNNYKPHKPQPVGFQRLEELPKAPAAQHGNDQRNQKLQNHKSSSQKLNLPPNQKSVEKVTVINDGKKTVVSFTTRPPLPLLNLDLLQPLVFENPVVPQVQHYLPRINYITYDQPPQSNKQAEPKQQNEVHVQSFYSEIVNKPQPEPASGNEEYQEREREEYNRNAAPPASEQVSAEIDGPNEEFIPLILDENFHDERARQNSYERAPIPQQYDNREEPRSPPREHHRVHSSPHDHQNSRQLNPEQYKSNSSPDDQPQSRPSPHSKYNSPSPSEDERYSQPHQEPHTRPRAQYHSEPQSNEQHNLRPSPKDHSPVQPLQHDSHQPKSLSQEQPQSRPSKTTNEHPVEHHHFYVEKHNPKPFSYSIKHYEPHGEQRKENVPHQPELHVEKQPIIIKQEKEAPPKVNNINAKSQQETDEGWIPKFEPIQVRPLEILQELWHEPQKVSQKPQFEEEYIKQQFEKQQQAFEPQPRNPAPRDAPIMHVKEKTKQIIIQEEEPEEMHEHREKLIAEMMEQEENNEQDFEKAYKEAAFGFPAYGRSSEEEKDIYNPNSYGVAREQAEYDFENTPFQRYVQEGDHFPRSARLGYKDERDHDKEEYYLDFSVKKPESMLDRFKKKENYYKLYKKSNPDNYFTSVNKKPKNEPKKSEKYVVDFDYKPAEDREPKTAFSAPYKVKPKFAYSYEKSKPKHSGFSHDSRPSQSFNKWRTTQFVEPQFQYGFEPLPPVLDGELSAMASSDSPEREKPGTRKKIYKENWYIHKTSTSAGNADS</sequence>
<feature type="compositionally biased region" description="Basic and acidic residues" evidence="1">
    <location>
        <begin position="548"/>
        <end position="564"/>
    </location>
</feature>
<feature type="compositionally biased region" description="Low complexity" evidence="1">
    <location>
        <begin position="456"/>
        <end position="472"/>
    </location>
</feature>
<reference evidence="2 3" key="1">
    <citation type="journal article" date="2019" name="Commun. Biol.">
        <title>The bagworm genome reveals a unique fibroin gene that provides high tensile strength.</title>
        <authorList>
            <person name="Kono N."/>
            <person name="Nakamura H."/>
            <person name="Ohtoshi R."/>
            <person name="Tomita M."/>
            <person name="Numata K."/>
            <person name="Arakawa K."/>
        </authorList>
    </citation>
    <scope>NUCLEOTIDE SEQUENCE [LARGE SCALE GENOMIC DNA]</scope>
</reference>
<feature type="compositionally biased region" description="Low complexity" evidence="1">
    <location>
        <begin position="667"/>
        <end position="676"/>
    </location>
</feature>
<evidence type="ECO:0000256" key="1">
    <source>
        <dbReference type="SAM" id="MobiDB-lite"/>
    </source>
</evidence>
<feature type="region of interest" description="Disordered" evidence="1">
    <location>
        <begin position="346"/>
        <end position="385"/>
    </location>
</feature>
<dbReference type="Proteomes" id="UP000299102">
    <property type="component" value="Unassembled WGS sequence"/>
</dbReference>
<feature type="compositionally biased region" description="Basic and acidic residues" evidence="1">
    <location>
        <begin position="481"/>
        <end position="494"/>
    </location>
</feature>
<dbReference type="OrthoDB" id="7458146at2759"/>
<proteinExistence type="predicted"/>
<accession>A0A4C1W1Z2</accession>
<protein>
    <submittedName>
        <fullName evidence="2">Uncharacterized protein</fullName>
    </submittedName>
</protein>
<feature type="compositionally biased region" description="Polar residues" evidence="1">
    <location>
        <begin position="532"/>
        <end position="547"/>
    </location>
</feature>
<dbReference type="AlphaFoldDB" id="A0A4C1W1Z2"/>
<feature type="region of interest" description="Disordered" evidence="1">
    <location>
        <begin position="934"/>
        <end position="955"/>
    </location>
</feature>
<name>A0A4C1W1Z2_EUMVA</name>
<comment type="caution">
    <text evidence="2">The sequence shown here is derived from an EMBL/GenBank/DDBJ whole genome shotgun (WGS) entry which is preliminary data.</text>
</comment>
<gene>
    <name evidence="2" type="ORF">EVAR_75029_1</name>
</gene>
<feature type="compositionally biased region" description="Polar residues" evidence="1">
    <location>
        <begin position="243"/>
        <end position="262"/>
    </location>
</feature>
<evidence type="ECO:0000313" key="2">
    <source>
        <dbReference type="EMBL" id="GBP44572.1"/>
    </source>
</evidence>
<feature type="region of interest" description="Disordered" evidence="1">
    <location>
        <begin position="232"/>
        <end position="266"/>
    </location>
</feature>
<evidence type="ECO:0000313" key="3">
    <source>
        <dbReference type="Proteomes" id="UP000299102"/>
    </source>
</evidence>
<feature type="region of interest" description="Disordered" evidence="1">
    <location>
        <begin position="667"/>
        <end position="690"/>
    </location>
</feature>
<feature type="compositionally biased region" description="Basic and acidic residues" evidence="1">
    <location>
        <begin position="944"/>
        <end position="955"/>
    </location>
</feature>
<feature type="region of interest" description="Disordered" evidence="1">
    <location>
        <begin position="602"/>
        <end position="628"/>
    </location>
</feature>
<feature type="compositionally biased region" description="Polar residues" evidence="1">
    <location>
        <begin position="446"/>
        <end position="455"/>
    </location>
</feature>
<keyword evidence="3" id="KW-1185">Reference proteome</keyword>
<feature type="compositionally biased region" description="Basic and acidic residues" evidence="1">
    <location>
        <begin position="421"/>
        <end position="431"/>
    </location>
</feature>
<feature type="compositionally biased region" description="Basic and acidic residues" evidence="1">
    <location>
        <begin position="361"/>
        <end position="370"/>
    </location>
</feature>